<dbReference type="GO" id="GO:0009423">
    <property type="term" value="P:chorismate biosynthetic process"/>
    <property type="evidence" value="ECO:0007669"/>
    <property type="project" value="UniProtKB-UniRule"/>
</dbReference>
<dbReference type="EMBL" id="FUKW01000047">
    <property type="protein sequence ID" value="SJN24187.1"/>
    <property type="molecule type" value="Genomic_DNA"/>
</dbReference>
<feature type="binding site" evidence="7">
    <location>
        <position position="16"/>
    </location>
    <ligand>
        <name>Mg(2+)</name>
        <dbReference type="ChEBI" id="CHEBI:18420"/>
    </ligand>
</feature>
<proteinExistence type="inferred from homology"/>
<keyword evidence="2 7" id="KW-0808">Transferase</keyword>
<comment type="caution">
    <text evidence="7">Lacks conserved residue(s) required for the propagation of feature annotation.</text>
</comment>
<evidence type="ECO:0000256" key="6">
    <source>
        <dbReference type="ARBA" id="ARBA00023141"/>
    </source>
</evidence>
<accession>A0A1R4IWC7</accession>
<keyword evidence="6 7" id="KW-0057">Aromatic amino acid biosynthesis</keyword>
<dbReference type="Pfam" id="PF01202">
    <property type="entry name" value="SKI"/>
    <property type="match status" value="1"/>
</dbReference>
<dbReference type="SUPFAM" id="SSF52540">
    <property type="entry name" value="P-loop containing nucleoside triphosphate hydrolases"/>
    <property type="match status" value="1"/>
</dbReference>
<dbReference type="PRINTS" id="PR01100">
    <property type="entry name" value="SHIKIMTKNASE"/>
</dbReference>
<comment type="catalytic activity">
    <reaction evidence="7">
        <text>shikimate + ATP = 3-phosphoshikimate + ADP + H(+)</text>
        <dbReference type="Rhea" id="RHEA:13121"/>
        <dbReference type="ChEBI" id="CHEBI:15378"/>
        <dbReference type="ChEBI" id="CHEBI:30616"/>
        <dbReference type="ChEBI" id="CHEBI:36208"/>
        <dbReference type="ChEBI" id="CHEBI:145989"/>
        <dbReference type="ChEBI" id="CHEBI:456216"/>
        <dbReference type="EC" id="2.7.1.71"/>
    </reaction>
</comment>
<dbReference type="CDD" id="cd00464">
    <property type="entry name" value="SK"/>
    <property type="match status" value="1"/>
</dbReference>
<comment type="subunit">
    <text evidence="7">Monomer.</text>
</comment>
<dbReference type="PANTHER" id="PTHR21087:SF16">
    <property type="entry name" value="SHIKIMATE KINASE 1, CHLOROPLASTIC"/>
    <property type="match status" value="1"/>
</dbReference>
<keyword evidence="7" id="KW-0963">Cytoplasm</keyword>
<dbReference type="GO" id="GO:0005829">
    <property type="term" value="C:cytosol"/>
    <property type="evidence" value="ECO:0007669"/>
    <property type="project" value="TreeGrafter"/>
</dbReference>
<dbReference type="AlphaFoldDB" id="A0A1R4IWC7"/>
<evidence type="ECO:0000256" key="1">
    <source>
        <dbReference type="ARBA" id="ARBA00022605"/>
    </source>
</evidence>
<keyword evidence="7" id="KW-0460">Magnesium</keyword>
<comment type="function">
    <text evidence="7">Catalyzes the specific phosphorylation of the 3-hydroxyl group of shikimic acid using ATP as a cosubstrate.</text>
</comment>
<dbReference type="Proteomes" id="UP000195611">
    <property type="component" value="Unassembled WGS sequence"/>
</dbReference>
<feature type="binding site" evidence="7">
    <location>
        <position position="117"/>
    </location>
    <ligand>
        <name>ATP</name>
        <dbReference type="ChEBI" id="CHEBI:30616"/>
    </ligand>
</feature>
<organism evidence="8 9">
    <name type="scientific">Marinilactibacillus psychrotolerans 42ea</name>
    <dbReference type="NCBI Taxonomy" id="1255609"/>
    <lineage>
        <taxon>Bacteria</taxon>
        <taxon>Bacillati</taxon>
        <taxon>Bacillota</taxon>
        <taxon>Bacilli</taxon>
        <taxon>Lactobacillales</taxon>
        <taxon>Carnobacteriaceae</taxon>
        <taxon>Marinilactibacillus</taxon>
    </lineage>
</organism>
<dbReference type="PANTHER" id="PTHR21087">
    <property type="entry name" value="SHIKIMATE KINASE"/>
    <property type="match status" value="1"/>
</dbReference>
<keyword evidence="3 7" id="KW-0547">Nucleotide-binding</keyword>
<dbReference type="GO" id="GO:0009073">
    <property type="term" value="P:aromatic amino acid family biosynthetic process"/>
    <property type="evidence" value="ECO:0007669"/>
    <property type="project" value="UniProtKB-KW"/>
</dbReference>
<feature type="binding site" evidence="7">
    <location>
        <position position="34"/>
    </location>
    <ligand>
        <name>substrate</name>
    </ligand>
</feature>
<dbReference type="InterPro" id="IPR027417">
    <property type="entry name" value="P-loop_NTPase"/>
</dbReference>
<keyword evidence="1 7" id="KW-0028">Amino-acid biosynthesis</keyword>
<gene>
    <name evidence="7" type="primary">aroK</name>
    <name evidence="8" type="ORF">FM115_02915</name>
</gene>
<evidence type="ECO:0000256" key="3">
    <source>
        <dbReference type="ARBA" id="ARBA00022741"/>
    </source>
</evidence>
<dbReference type="Gene3D" id="3.40.50.300">
    <property type="entry name" value="P-loop containing nucleotide triphosphate hydrolases"/>
    <property type="match status" value="1"/>
</dbReference>
<keyword evidence="4 7" id="KW-0418">Kinase</keyword>
<dbReference type="EC" id="2.7.1.71" evidence="7"/>
<feature type="binding site" evidence="7">
    <location>
        <position position="57"/>
    </location>
    <ligand>
        <name>substrate</name>
    </ligand>
</feature>
<reference evidence="8 9" key="1">
    <citation type="submission" date="2017-02" db="EMBL/GenBank/DDBJ databases">
        <authorList>
            <person name="Peterson S.W."/>
        </authorList>
    </citation>
    <scope>NUCLEOTIDE SEQUENCE [LARGE SCALE GENOMIC DNA]</scope>
    <source>
        <strain evidence="8 9">42ea</strain>
    </source>
</reference>
<comment type="pathway">
    <text evidence="7">Metabolic intermediate biosynthesis; chorismate biosynthesis; chorismate from D-erythrose 4-phosphate and phosphoenolpyruvate: step 5/7.</text>
</comment>
<dbReference type="InterPro" id="IPR000623">
    <property type="entry name" value="Shikimate_kinase/TSH1"/>
</dbReference>
<dbReference type="UniPathway" id="UPA00053">
    <property type="reaction ID" value="UER00088"/>
</dbReference>
<keyword evidence="7" id="KW-0479">Metal-binding</keyword>
<keyword evidence="5 7" id="KW-0067">ATP-binding</keyword>
<dbReference type="RefSeq" id="WP_087057349.1">
    <property type="nucleotide sequence ID" value="NZ_FUKW01000047.1"/>
</dbReference>
<evidence type="ECO:0000256" key="4">
    <source>
        <dbReference type="ARBA" id="ARBA00022777"/>
    </source>
</evidence>
<dbReference type="GO" id="GO:0008652">
    <property type="term" value="P:amino acid biosynthetic process"/>
    <property type="evidence" value="ECO:0007669"/>
    <property type="project" value="UniProtKB-KW"/>
</dbReference>
<protein>
    <recommendedName>
        <fullName evidence="7">Shikimate kinase</fullName>
        <shortName evidence="7">SK</shortName>
        <ecNumber evidence="7">2.7.1.71</ecNumber>
    </recommendedName>
</protein>
<dbReference type="InterPro" id="IPR031322">
    <property type="entry name" value="Shikimate/glucono_kinase"/>
</dbReference>
<feature type="binding site" evidence="7">
    <location>
        <begin position="12"/>
        <end position="17"/>
    </location>
    <ligand>
        <name>ATP</name>
        <dbReference type="ChEBI" id="CHEBI:30616"/>
    </ligand>
</feature>
<dbReference type="GO" id="GO:0004765">
    <property type="term" value="F:shikimate kinase activity"/>
    <property type="evidence" value="ECO:0007669"/>
    <property type="project" value="UniProtKB-UniRule"/>
</dbReference>
<sequence>MKTNLVLIGMTGSGKTSIGRKLSAQLAAPFIDTDLYIESLTNQTISALFEISEQYFRTVESEICKKLASEVTHTVLSCGGGVVLNQENIQKLKQTGWIVFIDRPVDDIFQDIQTQNRPLLKDGKNKLYQLYKDRIDLYREAADFIVENRSTMDDVIQEIEKYFLKTVQKGEVK</sequence>
<name>A0A1R4IWC7_9LACT</name>
<comment type="subcellular location">
    <subcellularLocation>
        <location evidence="7">Cytoplasm</location>
    </subcellularLocation>
</comment>
<dbReference type="GO" id="GO:0000287">
    <property type="term" value="F:magnesium ion binding"/>
    <property type="evidence" value="ECO:0007669"/>
    <property type="project" value="UniProtKB-UniRule"/>
</dbReference>
<comment type="similarity">
    <text evidence="7">Belongs to the shikimate kinase family.</text>
</comment>
<evidence type="ECO:0000313" key="8">
    <source>
        <dbReference type="EMBL" id="SJN24187.1"/>
    </source>
</evidence>
<evidence type="ECO:0000256" key="5">
    <source>
        <dbReference type="ARBA" id="ARBA00022840"/>
    </source>
</evidence>
<feature type="binding site" evidence="7">
    <location>
        <position position="80"/>
    </location>
    <ligand>
        <name>substrate</name>
    </ligand>
</feature>
<evidence type="ECO:0000256" key="2">
    <source>
        <dbReference type="ARBA" id="ARBA00022679"/>
    </source>
</evidence>
<comment type="cofactor">
    <cofactor evidence="7">
        <name>Mg(2+)</name>
        <dbReference type="ChEBI" id="CHEBI:18420"/>
    </cofactor>
    <text evidence="7">Binds 1 Mg(2+) ion per subunit.</text>
</comment>
<dbReference type="GO" id="GO:0005524">
    <property type="term" value="F:ATP binding"/>
    <property type="evidence" value="ECO:0007669"/>
    <property type="project" value="UniProtKB-UniRule"/>
</dbReference>
<dbReference type="HAMAP" id="MF_00109">
    <property type="entry name" value="Shikimate_kinase"/>
    <property type="match status" value="1"/>
</dbReference>
<feature type="binding site" evidence="7">
    <location>
        <position position="134"/>
    </location>
    <ligand>
        <name>substrate</name>
    </ligand>
</feature>
<evidence type="ECO:0000313" key="9">
    <source>
        <dbReference type="Proteomes" id="UP000195611"/>
    </source>
</evidence>
<evidence type="ECO:0000256" key="7">
    <source>
        <dbReference type="HAMAP-Rule" id="MF_00109"/>
    </source>
</evidence>